<dbReference type="InterPro" id="IPR044929">
    <property type="entry name" value="DNA/RNA_non-sp_Endonuclease_sf"/>
</dbReference>
<dbReference type="InterPro" id="IPR040255">
    <property type="entry name" value="Non-specific_endonuclease"/>
</dbReference>
<dbReference type="InterPro" id="IPR001604">
    <property type="entry name" value="Endo_G_ENPP1-like_dom"/>
</dbReference>
<dbReference type="GO" id="GO:0004519">
    <property type="term" value="F:endonuclease activity"/>
    <property type="evidence" value="ECO:0007669"/>
    <property type="project" value="TreeGrafter"/>
</dbReference>
<dbReference type="InterPro" id="IPR020821">
    <property type="entry name" value="ENPP1-3/EXOG-like_nuc-like"/>
</dbReference>
<dbReference type="Pfam" id="PF01223">
    <property type="entry name" value="Endonuclease_NS"/>
    <property type="match status" value="1"/>
</dbReference>
<evidence type="ECO:0000259" key="5">
    <source>
        <dbReference type="SMART" id="SM00892"/>
    </source>
</evidence>
<feature type="compositionally biased region" description="Basic and acidic residues" evidence="3">
    <location>
        <begin position="353"/>
        <end position="368"/>
    </location>
</feature>
<dbReference type="EMBL" id="BJHV01000002">
    <property type="protein sequence ID" value="GDY49166.1"/>
    <property type="molecule type" value="Genomic_DNA"/>
</dbReference>
<dbReference type="GO" id="GO:0046872">
    <property type="term" value="F:metal ion binding"/>
    <property type="evidence" value="ECO:0007669"/>
    <property type="project" value="UniProtKB-KW"/>
</dbReference>
<dbReference type="PANTHER" id="PTHR13966">
    <property type="entry name" value="ENDONUCLEASE RELATED"/>
    <property type="match status" value="1"/>
</dbReference>
<dbReference type="InterPro" id="IPR044925">
    <property type="entry name" value="His-Me_finger_sf"/>
</dbReference>
<feature type="region of interest" description="Disordered" evidence="3">
    <location>
        <begin position="299"/>
        <end position="368"/>
    </location>
</feature>
<sequence length="368" mass="40767">MRRRSTKFRSNLLYSHSGEVTGSVRARAPMVRYVERHGHSPDPPPNAETVSRGSLADRKGYNDRFLGTTVPLPVPADSGIETVILPYTNFSVVFRPDRRLAAATAVTIDGANLIDVPRNDDWRFDPRLPEAQQAGHPVYEDNPLDKGHLVRRLDPVWGAEASTANSDTFHYTNAAPQMDIFNQGKKLWQGLENFLLDHAEDFDRKLTVFTGPVLEDSDPPYRGIQVPLRFWKVAAFMHDGDLAATAYVLDQSPDLTKNAAAQAMAKAARAGDPPRSAPSAPSRYLWPTSPTSPAWTWAPCQLPTDSPPECGQHGAGPPWSPTTTSPCPPRRRAHEAAAELWTPPLADAQVLTRTRERSRRCPDRRNTT</sequence>
<feature type="active site" description="Proton acceptor" evidence="1">
    <location>
        <position position="148"/>
    </location>
</feature>
<feature type="domain" description="DNA/RNA non-specific endonuclease/pyrophosphatase/phosphodiesterase" evidence="5">
    <location>
        <begin position="86"/>
        <end position="291"/>
    </location>
</feature>
<evidence type="ECO:0000313" key="6">
    <source>
        <dbReference type="EMBL" id="GDY49166.1"/>
    </source>
</evidence>
<dbReference type="SUPFAM" id="SSF54060">
    <property type="entry name" value="His-Me finger endonucleases"/>
    <property type="match status" value="1"/>
</dbReference>
<gene>
    <name evidence="6" type="ORF">SANT12839_100480</name>
</gene>
<name>A0A4D4KQI0_9ACTN</name>
<feature type="domain" description="ENPP1-3/EXOG-like endonuclease/phosphodiesterase" evidence="4">
    <location>
        <begin position="87"/>
        <end position="271"/>
    </location>
</feature>
<proteinExistence type="predicted"/>
<dbReference type="Proteomes" id="UP000299290">
    <property type="component" value="Unassembled WGS sequence"/>
</dbReference>
<dbReference type="GO" id="GO:0003676">
    <property type="term" value="F:nucleic acid binding"/>
    <property type="evidence" value="ECO:0007669"/>
    <property type="project" value="InterPro"/>
</dbReference>
<evidence type="ECO:0000256" key="1">
    <source>
        <dbReference type="PIRSR" id="PIRSR640255-1"/>
    </source>
</evidence>
<keyword evidence="2" id="KW-0479">Metal-binding</keyword>
<accession>A0A4D4KQI0</accession>
<dbReference type="AlphaFoldDB" id="A0A4D4KQI0"/>
<evidence type="ECO:0000256" key="2">
    <source>
        <dbReference type="PIRSR" id="PIRSR640255-2"/>
    </source>
</evidence>
<organism evidence="6 7">
    <name type="scientific">Streptomyces antimycoticus</name>
    <dbReference type="NCBI Taxonomy" id="68175"/>
    <lineage>
        <taxon>Bacteria</taxon>
        <taxon>Bacillati</taxon>
        <taxon>Actinomycetota</taxon>
        <taxon>Actinomycetes</taxon>
        <taxon>Kitasatosporales</taxon>
        <taxon>Streptomycetaceae</taxon>
        <taxon>Streptomyces</taxon>
        <taxon>Streptomyces violaceusniger group</taxon>
    </lineage>
</organism>
<evidence type="ECO:0000256" key="3">
    <source>
        <dbReference type="SAM" id="MobiDB-lite"/>
    </source>
</evidence>
<dbReference type="SMART" id="SM00892">
    <property type="entry name" value="Endonuclease_NS"/>
    <property type="match status" value="1"/>
</dbReference>
<evidence type="ECO:0000313" key="7">
    <source>
        <dbReference type="Proteomes" id="UP000299290"/>
    </source>
</evidence>
<evidence type="ECO:0000259" key="4">
    <source>
        <dbReference type="SMART" id="SM00477"/>
    </source>
</evidence>
<evidence type="ECO:0008006" key="8">
    <source>
        <dbReference type="Google" id="ProtNLM"/>
    </source>
</evidence>
<reference evidence="6 7" key="1">
    <citation type="journal article" date="2020" name="Int. J. Syst. Evol. Microbiol.">
        <title>Reclassification of Streptomyces castelarensis and Streptomyces sporoclivatus as later heterotypic synonyms of Streptomyces antimycoticus.</title>
        <authorList>
            <person name="Komaki H."/>
            <person name="Tamura T."/>
        </authorList>
    </citation>
    <scope>NUCLEOTIDE SEQUENCE [LARGE SCALE GENOMIC DNA]</scope>
    <source>
        <strain evidence="6 7">NBRC 12839</strain>
    </source>
</reference>
<protein>
    <recommendedName>
        <fullName evidence="8">Endonuclease</fullName>
    </recommendedName>
</protein>
<dbReference type="Gene3D" id="3.40.570.10">
    <property type="entry name" value="Extracellular Endonuclease, subunit A"/>
    <property type="match status" value="1"/>
</dbReference>
<dbReference type="SMART" id="SM00477">
    <property type="entry name" value="NUC"/>
    <property type="match status" value="1"/>
</dbReference>
<dbReference type="GO" id="GO:0016787">
    <property type="term" value="F:hydrolase activity"/>
    <property type="evidence" value="ECO:0007669"/>
    <property type="project" value="InterPro"/>
</dbReference>
<comment type="caution">
    <text evidence="6">The sequence shown here is derived from an EMBL/GenBank/DDBJ whole genome shotgun (WGS) entry which is preliminary data.</text>
</comment>
<keyword evidence="7" id="KW-1185">Reference proteome</keyword>
<feature type="binding site" evidence="2">
    <location>
        <position position="182"/>
    </location>
    <ligand>
        <name>Mg(2+)</name>
        <dbReference type="ChEBI" id="CHEBI:18420"/>
        <note>catalytic</note>
    </ligand>
</feature>
<dbReference type="PANTHER" id="PTHR13966:SF5">
    <property type="entry name" value="ENDONUCLEASE G, MITOCHONDRIAL"/>
    <property type="match status" value="1"/>
</dbReference>